<evidence type="ECO:0000313" key="2">
    <source>
        <dbReference type="EMBL" id="RFP81280.1"/>
    </source>
</evidence>
<dbReference type="GO" id="GO:0016787">
    <property type="term" value="F:hydrolase activity"/>
    <property type="evidence" value="ECO:0007669"/>
    <property type="project" value="UniProtKB-KW"/>
</dbReference>
<proteinExistence type="predicted"/>
<dbReference type="Proteomes" id="UP000261931">
    <property type="component" value="Unassembled WGS sequence"/>
</dbReference>
<evidence type="ECO:0000259" key="1">
    <source>
        <dbReference type="Pfam" id="PF12697"/>
    </source>
</evidence>
<protein>
    <submittedName>
        <fullName evidence="2">Alpha/beta hydrolase</fullName>
    </submittedName>
</protein>
<gene>
    <name evidence="2" type="ORF">DY262_03490</name>
</gene>
<evidence type="ECO:0000313" key="3">
    <source>
        <dbReference type="Proteomes" id="UP000261931"/>
    </source>
</evidence>
<accession>A0A372ENV0</accession>
<dbReference type="SUPFAM" id="SSF53474">
    <property type="entry name" value="alpha/beta-Hydrolases"/>
    <property type="match status" value="1"/>
</dbReference>
<dbReference type="InterPro" id="IPR029058">
    <property type="entry name" value="AB_hydrolase_fold"/>
</dbReference>
<dbReference type="Gene3D" id="3.40.50.1820">
    <property type="entry name" value="alpha/beta hydrolase"/>
    <property type="match status" value="1"/>
</dbReference>
<reference evidence="2 3" key="1">
    <citation type="submission" date="2018-08" db="EMBL/GenBank/DDBJ databases">
        <title>Hydrogenophaga sp. LA-38 isolated from sludge.</title>
        <authorList>
            <person name="Im W.-T."/>
        </authorList>
    </citation>
    <scope>NUCLEOTIDE SEQUENCE [LARGE SCALE GENOMIC DNA]</scope>
    <source>
        <strain evidence="2 3">LA-38</strain>
    </source>
</reference>
<dbReference type="EMBL" id="QVLS01000002">
    <property type="protein sequence ID" value="RFP81280.1"/>
    <property type="molecule type" value="Genomic_DNA"/>
</dbReference>
<organism evidence="2 3">
    <name type="scientific">Hydrogenophaga borbori</name>
    <dbReference type="NCBI Taxonomy" id="2294117"/>
    <lineage>
        <taxon>Bacteria</taxon>
        <taxon>Pseudomonadati</taxon>
        <taxon>Pseudomonadota</taxon>
        <taxon>Betaproteobacteria</taxon>
        <taxon>Burkholderiales</taxon>
        <taxon>Comamonadaceae</taxon>
        <taxon>Hydrogenophaga</taxon>
    </lineage>
</organism>
<dbReference type="PANTHER" id="PTHR43689:SF8">
    <property type="entry name" value="ALPHA_BETA-HYDROLASES SUPERFAMILY PROTEIN"/>
    <property type="match status" value="1"/>
</dbReference>
<keyword evidence="2" id="KW-0378">Hydrolase</keyword>
<sequence>MDRIDIHGVRLEAAHIPGPSGPAPLVFLHEGLGSVAMWTQRNLFWPEALCRASGRAGWLFSRRGYGQSDPVADVRGTPRQDGFWHIGRHEPDYMHREAFEVLPLLLSRLGLREPVLVGHSDGATIALLHASRYPVAGCVAIAPHAFVEDVSIRSIAQARDQYLATHDDPRGLRQRLARYHRDVDNAFWQWNDIWLSPAFRDFDILGACADIRAPLLLVQGEQDEYGTLQQLHRVREQVPHADVLTLQDCGHSPHRDKPHELTEALEHWFRSSITA</sequence>
<name>A0A372ENV0_9BURK</name>
<feature type="domain" description="AB hydrolase-1" evidence="1">
    <location>
        <begin position="25"/>
        <end position="263"/>
    </location>
</feature>
<dbReference type="Pfam" id="PF12697">
    <property type="entry name" value="Abhydrolase_6"/>
    <property type="match status" value="1"/>
</dbReference>
<comment type="caution">
    <text evidence="2">The sequence shown here is derived from an EMBL/GenBank/DDBJ whole genome shotgun (WGS) entry which is preliminary data.</text>
</comment>
<dbReference type="RefSeq" id="WP_116957990.1">
    <property type="nucleotide sequence ID" value="NZ_QVLS01000002.1"/>
</dbReference>
<dbReference type="AlphaFoldDB" id="A0A372ENV0"/>
<dbReference type="InterPro" id="IPR000073">
    <property type="entry name" value="AB_hydrolase_1"/>
</dbReference>
<dbReference type="PANTHER" id="PTHR43689">
    <property type="entry name" value="HYDROLASE"/>
    <property type="match status" value="1"/>
</dbReference>
<keyword evidence="3" id="KW-1185">Reference proteome</keyword>